<name>A0A1I0WBU6_9RHOB</name>
<protein>
    <submittedName>
        <fullName evidence="2">Uncharacterized protein</fullName>
    </submittedName>
</protein>
<sequence length="60" mass="6254">MYYDENGHQYVARDTPSLSIDWVVFAAAATGLLIGALSSFSGAAQLLDVAGMAISNMASN</sequence>
<organism evidence="2 3">
    <name type="scientific">Poseidonocella pacifica</name>
    <dbReference type="NCBI Taxonomy" id="871651"/>
    <lineage>
        <taxon>Bacteria</taxon>
        <taxon>Pseudomonadati</taxon>
        <taxon>Pseudomonadota</taxon>
        <taxon>Alphaproteobacteria</taxon>
        <taxon>Rhodobacterales</taxon>
        <taxon>Roseobacteraceae</taxon>
        <taxon>Poseidonocella</taxon>
    </lineage>
</organism>
<dbReference type="EMBL" id="FOJU01000002">
    <property type="protein sequence ID" value="SFA85847.1"/>
    <property type="molecule type" value="Genomic_DNA"/>
</dbReference>
<reference evidence="2 3" key="1">
    <citation type="submission" date="2016-10" db="EMBL/GenBank/DDBJ databases">
        <authorList>
            <person name="de Groot N.N."/>
        </authorList>
    </citation>
    <scope>NUCLEOTIDE SEQUENCE [LARGE SCALE GENOMIC DNA]</scope>
    <source>
        <strain evidence="2 3">DSM 29316</strain>
    </source>
</reference>
<proteinExistence type="predicted"/>
<dbReference type="AlphaFoldDB" id="A0A1I0WBU6"/>
<evidence type="ECO:0000256" key="1">
    <source>
        <dbReference type="SAM" id="Phobius"/>
    </source>
</evidence>
<keyword evidence="1" id="KW-1133">Transmembrane helix</keyword>
<evidence type="ECO:0000313" key="3">
    <source>
        <dbReference type="Proteomes" id="UP000198796"/>
    </source>
</evidence>
<accession>A0A1I0WBU6</accession>
<feature type="transmembrane region" description="Helical" evidence="1">
    <location>
        <begin position="22"/>
        <end position="47"/>
    </location>
</feature>
<dbReference type="Proteomes" id="UP000198796">
    <property type="component" value="Unassembled WGS sequence"/>
</dbReference>
<evidence type="ECO:0000313" key="2">
    <source>
        <dbReference type="EMBL" id="SFA85847.1"/>
    </source>
</evidence>
<keyword evidence="3" id="KW-1185">Reference proteome</keyword>
<keyword evidence="1" id="KW-0812">Transmembrane</keyword>
<keyword evidence="1" id="KW-0472">Membrane</keyword>
<dbReference type="RefSeq" id="WP_092061768.1">
    <property type="nucleotide sequence ID" value="NZ_FOJU01000002.1"/>
</dbReference>
<gene>
    <name evidence="2" type="ORF">SAMN05421688_1219</name>
</gene>
<dbReference type="STRING" id="871651.SAMN05421688_1219"/>